<proteinExistence type="predicted"/>
<dbReference type="RefSeq" id="WP_183308445.1">
    <property type="nucleotide sequence ID" value="NZ_JACIEP010000015.1"/>
</dbReference>
<dbReference type="EMBL" id="JACIEP010000015">
    <property type="protein sequence ID" value="MBB4037607.1"/>
    <property type="molecule type" value="Genomic_DNA"/>
</dbReference>
<protein>
    <submittedName>
        <fullName evidence="1">Uncharacterized protein</fullName>
    </submittedName>
</protein>
<organism evidence="1 2">
    <name type="scientific">Dysgonomonas hofstadii</name>
    <dbReference type="NCBI Taxonomy" id="637886"/>
    <lineage>
        <taxon>Bacteria</taxon>
        <taxon>Pseudomonadati</taxon>
        <taxon>Bacteroidota</taxon>
        <taxon>Bacteroidia</taxon>
        <taxon>Bacteroidales</taxon>
        <taxon>Dysgonomonadaceae</taxon>
        <taxon>Dysgonomonas</taxon>
    </lineage>
</organism>
<name>A0A840CNE4_9BACT</name>
<evidence type="ECO:0000313" key="2">
    <source>
        <dbReference type="Proteomes" id="UP000555103"/>
    </source>
</evidence>
<dbReference type="Proteomes" id="UP000555103">
    <property type="component" value="Unassembled WGS sequence"/>
</dbReference>
<evidence type="ECO:0000313" key="1">
    <source>
        <dbReference type="EMBL" id="MBB4037607.1"/>
    </source>
</evidence>
<dbReference type="AlphaFoldDB" id="A0A840CNE4"/>
<keyword evidence="2" id="KW-1185">Reference proteome</keyword>
<gene>
    <name evidence="1" type="ORF">GGR21_003527</name>
</gene>
<accession>A0A840CNE4</accession>
<comment type="caution">
    <text evidence="1">The sequence shown here is derived from an EMBL/GenBank/DDBJ whole genome shotgun (WGS) entry which is preliminary data.</text>
</comment>
<reference evidence="1 2" key="1">
    <citation type="submission" date="2020-08" db="EMBL/GenBank/DDBJ databases">
        <title>Genomic Encyclopedia of Type Strains, Phase IV (KMG-IV): sequencing the most valuable type-strain genomes for metagenomic binning, comparative biology and taxonomic classification.</title>
        <authorList>
            <person name="Goeker M."/>
        </authorList>
    </citation>
    <scope>NUCLEOTIDE SEQUENCE [LARGE SCALE GENOMIC DNA]</scope>
    <source>
        <strain evidence="1 2">DSM 104969</strain>
    </source>
</reference>
<sequence length="94" mass="10581">MTVVAKENTMALERIDTVISSSILSRANVMNDSPSIITVKNRNFNNDCSMSANMSFLKIINTRNGVIPEIIHPKYLNECGNKRCLFSILINFIM</sequence>